<keyword evidence="5" id="KW-1185">Reference proteome</keyword>
<feature type="compositionally biased region" description="Basic and acidic residues" evidence="3">
    <location>
        <begin position="1"/>
        <end position="13"/>
    </location>
</feature>
<evidence type="ECO:0000256" key="1">
    <source>
        <dbReference type="ARBA" id="ARBA00022705"/>
    </source>
</evidence>
<evidence type="ECO:0000313" key="4">
    <source>
        <dbReference type="EMBL" id="QAA22416.1"/>
    </source>
</evidence>
<keyword evidence="2" id="KW-0346">Stress response</keyword>
<evidence type="ECO:0000256" key="3">
    <source>
        <dbReference type="SAM" id="MobiDB-lite"/>
    </source>
</evidence>
<evidence type="ECO:0000256" key="2">
    <source>
        <dbReference type="ARBA" id="ARBA00023016"/>
    </source>
</evidence>
<sequence length="82" mass="9590">MKERKRQSDEYTKRSYQSYSSDNCDWSSLLGNVGTSNYSDSEKKMLKKIYRVAAAKFHPDVTSNHDDTMMKFLGKLKKQWGI</sequence>
<gene>
    <name evidence="4" type="ORF">C0674_07125</name>
</gene>
<evidence type="ECO:0008006" key="6">
    <source>
        <dbReference type="Google" id="ProtNLM"/>
    </source>
</evidence>
<feature type="region of interest" description="Disordered" evidence="3">
    <location>
        <begin position="1"/>
        <end position="27"/>
    </location>
</feature>
<protein>
    <recommendedName>
        <fullName evidence="6">J domain-containing protein</fullName>
    </recommendedName>
</protein>
<dbReference type="SUPFAM" id="SSF46565">
    <property type="entry name" value="Chaperone J-domain"/>
    <property type="match status" value="1"/>
</dbReference>
<feature type="compositionally biased region" description="Polar residues" evidence="3">
    <location>
        <begin position="14"/>
        <end position="27"/>
    </location>
</feature>
<organism evidence="4 5">
    <name type="scientific">Sporolactobacillus terrae</name>
    <dbReference type="NCBI Taxonomy" id="269673"/>
    <lineage>
        <taxon>Bacteria</taxon>
        <taxon>Bacillati</taxon>
        <taxon>Bacillota</taxon>
        <taxon>Bacilli</taxon>
        <taxon>Bacillales</taxon>
        <taxon>Sporolactobacillaceae</taxon>
        <taxon>Sporolactobacillus</taxon>
    </lineage>
</organism>
<keyword evidence="1" id="KW-0235">DNA replication</keyword>
<dbReference type="InterPro" id="IPR036869">
    <property type="entry name" value="J_dom_sf"/>
</dbReference>
<name>A0ABX5Q6Z9_9BACL</name>
<reference evidence="4 5" key="1">
    <citation type="submission" date="2018-01" db="EMBL/GenBank/DDBJ databases">
        <title>Complete genome sequencing of Sporolactobacillus terrae DLG3.</title>
        <authorList>
            <person name="Nam Y.-D."/>
            <person name="Kang J."/>
            <person name="Chung W.-H."/>
        </authorList>
    </citation>
    <scope>NUCLEOTIDE SEQUENCE [LARGE SCALE GENOMIC DNA]</scope>
    <source>
        <strain evidence="4 5">DLG3</strain>
    </source>
</reference>
<evidence type="ECO:0000313" key="5">
    <source>
        <dbReference type="Proteomes" id="UP000285882"/>
    </source>
</evidence>
<proteinExistence type="predicted"/>
<accession>A0ABX5Q6Z9</accession>
<dbReference type="Proteomes" id="UP000285882">
    <property type="component" value="Chromosome"/>
</dbReference>
<dbReference type="EMBL" id="CP025688">
    <property type="protein sequence ID" value="QAA22416.1"/>
    <property type="molecule type" value="Genomic_DNA"/>
</dbReference>
<dbReference type="RefSeq" id="WP_128166611.1">
    <property type="nucleotide sequence ID" value="NZ_CP025688.1"/>
</dbReference>